<name>A0A4Y2I1P2_ARAVE</name>
<feature type="compositionally biased region" description="Basic and acidic residues" evidence="1">
    <location>
        <begin position="1"/>
        <end position="12"/>
    </location>
</feature>
<reference evidence="2 3" key="1">
    <citation type="journal article" date="2019" name="Sci. Rep.">
        <title>Orb-weaving spider Araneus ventricosus genome elucidates the spidroin gene catalogue.</title>
        <authorList>
            <person name="Kono N."/>
            <person name="Nakamura H."/>
            <person name="Ohtoshi R."/>
            <person name="Moran D.A.P."/>
            <person name="Shinohara A."/>
            <person name="Yoshida Y."/>
            <person name="Fujiwara M."/>
            <person name="Mori M."/>
            <person name="Tomita M."/>
            <person name="Arakawa K."/>
        </authorList>
    </citation>
    <scope>NUCLEOTIDE SEQUENCE [LARGE SCALE GENOMIC DNA]</scope>
</reference>
<dbReference type="EMBL" id="BGPR01002290">
    <property type="protein sequence ID" value="GBM71079.1"/>
    <property type="molecule type" value="Genomic_DNA"/>
</dbReference>
<proteinExistence type="predicted"/>
<dbReference type="AlphaFoldDB" id="A0A4Y2I1P2"/>
<organism evidence="2 3">
    <name type="scientific">Araneus ventricosus</name>
    <name type="common">Orbweaver spider</name>
    <name type="synonym">Epeira ventricosa</name>
    <dbReference type="NCBI Taxonomy" id="182803"/>
    <lineage>
        <taxon>Eukaryota</taxon>
        <taxon>Metazoa</taxon>
        <taxon>Ecdysozoa</taxon>
        <taxon>Arthropoda</taxon>
        <taxon>Chelicerata</taxon>
        <taxon>Arachnida</taxon>
        <taxon>Araneae</taxon>
        <taxon>Araneomorphae</taxon>
        <taxon>Entelegynae</taxon>
        <taxon>Araneoidea</taxon>
        <taxon>Araneidae</taxon>
        <taxon>Araneus</taxon>
    </lineage>
</organism>
<feature type="region of interest" description="Disordered" evidence="1">
    <location>
        <begin position="1"/>
        <end position="22"/>
    </location>
</feature>
<evidence type="ECO:0000313" key="2">
    <source>
        <dbReference type="EMBL" id="GBM71079.1"/>
    </source>
</evidence>
<sequence length="109" mass="12619">MKKSPTKKETIQKDGLGGKGRSIFDKPSFLFAEVCPRTRNCEGTVWYLLYYRHEKNPRHQTCLWRVLWKRDIPLHFGGEGKVFISFGADRTDGSLYSLCTTVENDLSPY</sequence>
<keyword evidence="3" id="KW-1185">Reference proteome</keyword>
<protein>
    <submittedName>
        <fullName evidence="2">Uncharacterized protein</fullName>
    </submittedName>
</protein>
<dbReference type="Proteomes" id="UP000499080">
    <property type="component" value="Unassembled WGS sequence"/>
</dbReference>
<comment type="caution">
    <text evidence="2">The sequence shown here is derived from an EMBL/GenBank/DDBJ whole genome shotgun (WGS) entry which is preliminary data.</text>
</comment>
<evidence type="ECO:0000256" key="1">
    <source>
        <dbReference type="SAM" id="MobiDB-lite"/>
    </source>
</evidence>
<accession>A0A4Y2I1P2</accession>
<evidence type="ECO:0000313" key="3">
    <source>
        <dbReference type="Proteomes" id="UP000499080"/>
    </source>
</evidence>
<gene>
    <name evidence="2" type="ORF">AVEN_186648_1</name>
</gene>